<name>A0A1M7YIV8_9FIRM</name>
<feature type="transmembrane region" description="Helical" evidence="1">
    <location>
        <begin position="100"/>
        <end position="118"/>
    </location>
</feature>
<dbReference type="InterPro" id="IPR025664">
    <property type="entry name" value="Spore_III_AC/AD"/>
</dbReference>
<keyword evidence="1" id="KW-0472">Membrane</keyword>
<evidence type="ECO:0000313" key="3">
    <source>
        <dbReference type="Proteomes" id="UP000184612"/>
    </source>
</evidence>
<proteinExistence type="predicted"/>
<feature type="transmembrane region" description="Helical" evidence="1">
    <location>
        <begin position="63"/>
        <end position="80"/>
    </location>
</feature>
<dbReference type="EMBL" id="FRFD01000011">
    <property type="protein sequence ID" value="SHO52574.1"/>
    <property type="molecule type" value="Genomic_DNA"/>
</dbReference>
<protein>
    <submittedName>
        <fullName evidence="2">Stage III sporulation protein AD</fullName>
    </submittedName>
</protein>
<keyword evidence="1" id="KW-1133">Transmembrane helix</keyword>
<organism evidence="2 3">
    <name type="scientific">Anaerocolumna xylanovorans DSM 12503</name>
    <dbReference type="NCBI Taxonomy" id="1121345"/>
    <lineage>
        <taxon>Bacteria</taxon>
        <taxon>Bacillati</taxon>
        <taxon>Bacillota</taxon>
        <taxon>Clostridia</taxon>
        <taxon>Lachnospirales</taxon>
        <taxon>Lachnospiraceae</taxon>
        <taxon>Anaerocolumna</taxon>
    </lineage>
</organism>
<dbReference type="OrthoDB" id="1682150at2"/>
<gene>
    <name evidence="2" type="ORF">SAMN02745217_03720</name>
</gene>
<reference evidence="2 3" key="1">
    <citation type="submission" date="2016-12" db="EMBL/GenBank/DDBJ databases">
        <authorList>
            <person name="Song W.-J."/>
            <person name="Kurnit D.M."/>
        </authorList>
    </citation>
    <scope>NUCLEOTIDE SEQUENCE [LARGE SCALE GENOMIC DNA]</scope>
    <source>
        <strain evidence="2 3">DSM 12503</strain>
    </source>
</reference>
<evidence type="ECO:0000313" key="2">
    <source>
        <dbReference type="EMBL" id="SHO52574.1"/>
    </source>
</evidence>
<evidence type="ECO:0000256" key="1">
    <source>
        <dbReference type="SAM" id="Phobius"/>
    </source>
</evidence>
<sequence length="127" mass="13949">MLQIAIVGISVVLLAIIFKNYKSEYSVYISLAGCILIFYLGFSKLELIISTIKKIQAYINLNESYLGILIKIIGITYIAEFSADLCKDFGHTAVANQIELVGKLTILATGMPILLALLDTINKFLTA</sequence>
<accession>A0A1M7YIV8</accession>
<dbReference type="AlphaFoldDB" id="A0A1M7YIV8"/>
<dbReference type="Pfam" id="PF06686">
    <property type="entry name" value="SpoIIIAC"/>
    <property type="match status" value="2"/>
</dbReference>
<dbReference type="RefSeq" id="WP_073590360.1">
    <property type="nucleotide sequence ID" value="NZ_FRFD01000011.1"/>
</dbReference>
<keyword evidence="3" id="KW-1185">Reference proteome</keyword>
<feature type="transmembrane region" description="Helical" evidence="1">
    <location>
        <begin position="25"/>
        <end position="42"/>
    </location>
</feature>
<keyword evidence="1" id="KW-0812">Transmembrane</keyword>
<dbReference type="STRING" id="1121345.SAMN02745217_03720"/>
<dbReference type="Proteomes" id="UP000184612">
    <property type="component" value="Unassembled WGS sequence"/>
</dbReference>